<keyword evidence="5" id="KW-0106">Calcium</keyword>
<evidence type="ECO:0000313" key="9">
    <source>
        <dbReference type="Proteomes" id="UP000678393"/>
    </source>
</evidence>
<dbReference type="InterPro" id="IPR002048">
    <property type="entry name" value="EF_hand_dom"/>
</dbReference>
<dbReference type="SMART" id="SM00054">
    <property type="entry name" value="EFh"/>
    <property type="match status" value="2"/>
</dbReference>
<dbReference type="InterPro" id="IPR028846">
    <property type="entry name" value="Recoverin"/>
</dbReference>
<evidence type="ECO:0000313" key="8">
    <source>
        <dbReference type="EMBL" id="CAG5129211.1"/>
    </source>
</evidence>
<dbReference type="EMBL" id="CAJHNH020003401">
    <property type="protein sequence ID" value="CAG5129211.1"/>
    <property type="molecule type" value="Genomic_DNA"/>
</dbReference>
<dbReference type="AlphaFoldDB" id="A0A8S3ZRZ4"/>
<organism evidence="8 9">
    <name type="scientific">Candidula unifasciata</name>
    <dbReference type="NCBI Taxonomy" id="100452"/>
    <lineage>
        <taxon>Eukaryota</taxon>
        <taxon>Metazoa</taxon>
        <taxon>Spiralia</taxon>
        <taxon>Lophotrochozoa</taxon>
        <taxon>Mollusca</taxon>
        <taxon>Gastropoda</taxon>
        <taxon>Heterobranchia</taxon>
        <taxon>Euthyneura</taxon>
        <taxon>Panpulmonata</taxon>
        <taxon>Eupulmonata</taxon>
        <taxon>Stylommatophora</taxon>
        <taxon>Helicina</taxon>
        <taxon>Helicoidea</taxon>
        <taxon>Geomitridae</taxon>
        <taxon>Candidula</taxon>
    </lineage>
</organism>
<dbReference type="Proteomes" id="UP000678393">
    <property type="component" value="Unassembled WGS sequence"/>
</dbReference>
<reference evidence="8" key="1">
    <citation type="submission" date="2021-04" db="EMBL/GenBank/DDBJ databases">
        <authorList>
            <consortium name="Molecular Ecology Group"/>
        </authorList>
    </citation>
    <scope>NUCLEOTIDE SEQUENCE</scope>
</reference>
<dbReference type="Pfam" id="PF13499">
    <property type="entry name" value="EF-hand_7"/>
    <property type="match status" value="1"/>
</dbReference>
<sequence>MSTDQGSIFQCTPFTVEKLRWWFNLLDVNKDGSISEADFQLIASRYVQEYQLEEADTAELGDKLVNSWGTQKLEAVEEEVKHNIPLISKMADDLKAGLNIAQDDIIVAFEQLIEHNSQLARSTLENMVAAFFDVFDYNQDNYITKQEFVVAMRCFGLEEPEVAETVFVCMGGDQEGRLSRQEYVDSWLNFLLG</sequence>
<keyword evidence="6" id="KW-0449">Lipoprotein</keyword>
<evidence type="ECO:0000256" key="4">
    <source>
        <dbReference type="ARBA" id="ARBA00022737"/>
    </source>
</evidence>
<dbReference type="PROSITE" id="PS00018">
    <property type="entry name" value="EF_HAND_1"/>
    <property type="match status" value="2"/>
</dbReference>
<dbReference type="SUPFAM" id="SSF47473">
    <property type="entry name" value="EF-hand"/>
    <property type="match status" value="1"/>
</dbReference>
<proteinExistence type="inferred from homology"/>
<comment type="caution">
    <text evidence="8">The sequence shown here is derived from an EMBL/GenBank/DDBJ whole genome shotgun (WGS) entry which is preliminary data.</text>
</comment>
<evidence type="ECO:0000256" key="2">
    <source>
        <dbReference type="ARBA" id="ARBA00022707"/>
    </source>
</evidence>
<dbReference type="OrthoDB" id="6242242at2759"/>
<dbReference type="InterPro" id="IPR018247">
    <property type="entry name" value="EF_Hand_1_Ca_BS"/>
</dbReference>
<evidence type="ECO:0000256" key="1">
    <source>
        <dbReference type="ARBA" id="ARBA00006049"/>
    </source>
</evidence>
<dbReference type="PANTHER" id="PTHR23055:SF178">
    <property type="entry name" value="NEUROCALCIN HOMOLOG"/>
    <property type="match status" value="1"/>
</dbReference>
<evidence type="ECO:0000259" key="7">
    <source>
        <dbReference type="PROSITE" id="PS50222"/>
    </source>
</evidence>
<feature type="domain" description="EF-hand" evidence="7">
    <location>
        <begin position="123"/>
        <end position="158"/>
    </location>
</feature>
<dbReference type="Pfam" id="PF13202">
    <property type="entry name" value="EF-hand_5"/>
    <property type="match status" value="1"/>
</dbReference>
<evidence type="ECO:0000256" key="3">
    <source>
        <dbReference type="ARBA" id="ARBA00022723"/>
    </source>
</evidence>
<evidence type="ECO:0000256" key="6">
    <source>
        <dbReference type="ARBA" id="ARBA00023288"/>
    </source>
</evidence>
<dbReference type="GO" id="GO:0005509">
    <property type="term" value="F:calcium ion binding"/>
    <property type="evidence" value="ECO:0007669"/>
    <property type="project" value="InterPro"/>
</dbReference>
<dbReference type="Gene3D" id="1.10.238.10">
    <property type="entry name" value="EF-hand"/>
    <property type="match status" value="1"/>
</dbReference>
<keyword evidence="9" id="KW-1185">Reference proteome</keyword>
<comment type="similarity">
    <text evidence="1">Belongs to the recoverin family.</text>
</comment>
<protein>
    <recommendedName>
        <fullName evidence="7">EF-hand domain-containing protein</fullName>
    </recommendedName>
</protein>
<evidence type="ECO:0000256" key="5">
    <source>
        <dbReference type="ARBA" id="ARBA00022837"/>
    </source>
</evidence>
<keyword evidence="4" id="KW-0677">Repeat</keyword>
<feature type="domain" description="EF-hand" evidence="7">
    <location>
        <begin position="14"/>
        <end position="49"/>
    </location>
</feature>
<dbReference type="PANTHER" id="PTHR23055">
    <property type="entry name" value="CALCIUM BINDING PROTEINS"/>
    <property type="match status" value="1"/>
</dbReference>
<name>A0A8S3ZRZ4_9EUPU</name>
<accession>A0A8S3ZRZ4</accession>
<dbReference type="InterPro" id="IPR011992">
    <property type="entry name" value="EF-hand-dom_pair"/>
</dbReference>
<dbReference type="PROSITE" id="PS50222">
    <property type="entry name" value="EF_HAND_2"/>
    <property type="match status" value="2"/>
</dbReference>
<gene>
    <name evidence="8" type="ORF">CUNI_LOCUS14769</name>
</gene>
<keyword evidence="3" id="KW-0479">Metal-binding</keyword>
<keyword evidence="2" id="KW-0519">Myristate</keyword>